<dbReference type="Proteomes" id="UP001457282">
    <property type="component" value="Unassembled WGS sequence"/>
</dbReference>
<keyword evidence="4" id="KW-0732">Signal</keyword>
<dbReference type="PANTHER" id="PTHR31503">
    <property type="entry name" value="VACUOLAR CALCIUM ION TRANSPORTER"/>
    <property type="match status" value="1"/>
</dbReference>
<dbReference type="Gene3D" id="1.20.1420.30">
    <property type="entry name" value="NCX, central ion-binding region"/>
    <property type="match status" value="1"/>
</dbReference>
<evidence type="ECO:0000313" key="5">
    <source>
        <dbReference type="EMBL" id="KAK9937913.1"/>
    </source>
</evidence>
<dbReference type="GO" id="GO:0015369">
    <property type="term" value="F:calcium:proton antiporter activity"/>
    <property type="evidence" value="ECO:0007669"/>
    <property type="project" value="TreeGrafter"/>
</dbReference>
<dbReference type="InterPro" id="IPR044880">
    <property type="entry name" value="NCX_ion-bd_dom_sf"/>
</dbReference>
<keyword evidence="1" id="KW-0813">Transport</keyword>
<evidence type="ECO:0000256" key="3">
    <source>
        <dbReference type="SAM" id="Phobius"/>
    </source>
</evidence>
<dbReference type="GO" id="GO:0006874">
    <property type="term" value="P:intracellular calcium ion homeostasis"/>
    <property type="evidence" value="ECO:0007669"/>
    <property type="project" value="TreeGrafter"/>
</dbReference>
<feature type="transmembrane region" description="Helical" evidence="3">
    <location>
        <begin position="104"/>
        <end position="128"/>
    </location>
</feature>
<evidence type="ECO:0000313" key="6">
    <source>
        <dbReference type="Proteomes" id="UP001457282"/>
    </source>
</evidence>
<sequence length="259" mass="28185">MSKPLPHLLLLVITLILCGQAHGRYKVLDGRLDLVSDGVHRFGTSSSSSSYLTLNRPRALARDSRPRGHRRLFLPILGALPDAMLILVSGLSGSTETAQSQVSVGMGLLAGSTVMLITVVWASCVIIGKCDIEDNVAINKKDTKGFSLTGSGVSTDQLTRYSAIIMAVSVIPFIVVQLPQLLSSTSARRWAVLIALILSLALLISYCMYQIYQPWIQFRRLAYAKHKHVISGLLQHLKNRALGKLLADDGEPDENVIKG</sequence>
<name>A0AAW1XM45_RUBAR</name>
<feature type="transmembrane region" description="Helical" evidence="3">
    <location>
        <begin position="158"/>
        <end position="178"/>
    </location>
</feature>
<dbReference type="AlphaFoldDB" id="A0AAW1XM45"/>
<keyword evidence="3" id="KW-1133">Transmembrane helix</keyword>
<evidence type="ECO:0000256" key="2">
    <source>
        <dbReference type="ARBA" id="ARBA00023065"/>
    </source>
</evidence>
<organism evidence="5 6">
    <name type="scientific">Rubus argutus</name>
    <name type="common">Southern blackberry</name>
    <dbReference type="NCBI Taxonomy" id="59490"/>
    <lineage>
        <taxon>Eukaryota</taxon>
        <taxon>Viridiplantae</taxon>
        <taxon>Streptophyta</taxon>
        <taxon>Embryophyta</taxon>
        <taxon>Tracheophyta</taxon>
        <taxon>Spermatophyta</taxon>
        <taxon>Magnoliopsida</taxon>
        <taxon>eudicotyledons</taxon>
        <taxon>Gunneridae</taxon>
        <taxon>Pentapetalae</taxon>
        <taxon>rosids</taxon>
        <taxon>fabids</taxon>
        <taxon>Rosales</taxon>
        <taxon>Rosaceae</taxon>
        <taxon>Rosoideae</taxon>
        <taxon>Rosoideae incertae sedis</taxon>
        <taxon>Rubus</taxon>
    </lineage>
</organism>
<feature type="transmembrane region" description="Helical" evidence="3">
    <location>
        <begin position="72"/>
        <end position="92"/>
    </location>
</feature>
<evidence type="ECO:0000256" key="1">
    <source>
        <dbReference type="ARBA" id="ARBA00022449"/>
    </source>
</evidence>
<dbReference type="InterPro" id="IPR004713">
    <property type="entry name" value="CaH_exchang"/>
</dbReference>
<feature type="chain" id="PRO_5043867310" description="Sodium/calcium exchanger membrane region domain-containing protein" evidence="4">
    <location>
        <begin position="24"/>
        <end position="259"/>
    </location>
</feature>
<keyword evidence="3" id="KW-0812">Transmembrane</keyword>
<dbReference type="PANTHER" id="PTHR31503:SF36">
    <property type="entry name" value="SODIUM_CALCIUM EXCHANGER MEMBRANE REGION DOMAIN-CONTAINING PROTEIN"/>
    <property type="match status" value="1"/>
</dbReference>
<keyword evidence="6" id="KW-1185">Reference proteome</keyword>
<keyword evidence="2" id="KW-0406">Ion transport</keyword>
<evidence type="ECO:0008006" key="7">
    <source>
        <dbReference type="Google" id="ProtNLM"/>
    </source>
</evidence>
<feature type="transmembrane region" description="Helical" evidence="3">
    <location>
        <begin position="190"/>
        <end position="212"/>
    </location>
</feature>
<accession>A0AAW1XM45</accession>
<keyword evidence="3" id="KW-0472">Membrane</keyword>
<feature type="signal peptide" evidence="4">
    <location>
        <begin position="1"/>
        <end position="23"/>
    </location>
</feature>
<proteinExistence type="predicted"/>
<dbReference type="EMBL" id="JBEDUW010000003">
    <property type="protein sequence ID" value="KAK9937913.1"/>
    <property type="molecule type" value="Genomic_DNA"/>
</dbReference>
<evidence type="ECO:0000256" key="4">
    <source>
        <dbReference type="SAM" id="SignalP"/>
    </source>
</evidence>
<gene>
    <name evidence="5" type="ORF">M0R45_014678</name>
</gene>
<protein>
    <recommendedName>
        <fullName evidence="7">Sodium/calcium exchanger membrane region domain-containing protein</fullName>
    </recommendedName>
</protein>
<dbReference type="GO" id="GO:0005774">
    <property type="term" value="C:vacuolar membrane"/>
    <property type="evidence" value="ECO:0007669"/>
    <property type="project" value="UniProtKB-ARBA"/>
</dbReference>
<reference evidence="5 6" key="1">
    <citation type="journal article" date="2023" name="G3 (Bethesda)">
        <title>A chromosome-length genome assembly and annotation of blackberry (Rubus argutus, cv. 'Hillquist').</title>
        <authorList>
            <person name="Bruna T."/>
            <person name="Aryal R."/>
            <person name="Dudchenko O."/>
            <person name="Sargent D.J."/>
            <person name="Mead D."/>
            <person name="Buti M."/>
            <person name="Cavallini A."/>
            <person name="Hytonen T."/>
            <person name="Andres J."/>
            <person name="Pham M."/>
            <person name="Weisz D."/>
            <person name="Mascagni F."/>
            <person name="Usai G."/>
            <person name="Natali L."/>
            <person name="Bassil N."/>
            <person name="Fernandez G.E."/>
            <person name="Lomsadze A."/>
            <person name="Armour M."/>
            <person name="Olukolu B."/>
            <person name="Poorten T."/>
            <person name="Britton C."/>
            <person name="Davik J."/>
            <person name="Ashrafi H."/>
            <person name="Aiden E.L."/>
            <person name="Borodovsky M."/>
            <person name="Worthington M."/>
        </authorList>
    </citation>
    <scope>NUCLEOTIDE SEQUENCE [LARGE SCALE GENOMIC DNA]</scope>
    <source>
        <strain evidence="5">PI 553951</strain>
    </source>
</reference>
<keyword evidence="1" id="KW-0050">Antiport</keyword>
<comment type="caution">
    <text evidence="5">The sequence shown here is derived from an EMBL/GenBank/DDBJ whole genome shotgun (WGS) entry which is preliminary data.</text>
</comment>